<dbReference type="InterPro" id="IPR011025">
    <property type="entry name" value="GproteinA_insert"/>
</dbReference>
<dbReference type="GO" id="GO:0007188">
    <property type="term" value="P:adenylate cyclase-modulating G protein-coupled receptor signaling pathway"/>
    <property type="evidence" value="ECO:0007669"/>
    <property type="project" value="TreeGrafter"/>
</dbReference>
<dbReference type="GO" id="GO:0003924">
    <property type="term" value="F:GTPase activity"/>
    <property type="evidence" value="ECO:0007669"/>
    <property type="project" value="InterPro"/>
</dbReference>
<feature type="compositionally biased region" description="Basic and acidic residues" evidence="7">
    <location>
        <begin position="18"/>
        <end position="37"/>
    </location>
</feature>
<dbReference type="PRINTS" id="PR00318">
    <property type="entry name" value="GPROTEINA"/>
</dbReference>
<comment type="caution">
    <text evidence="8">The sequence shown here is derived from an EMBL/GenBank/DDBJ whole genome shotgun (WGS) entry which is preliminary data.</text>
</comment>
<feature type="region of interest" description="Disordered" evidence="7">
    <location>
        <begin position="1"/>
        <end position="39"/>
    </location>
</feature>
<evidence type="ECO:0000256" key="3">
    <source>
        <dbReference type="ARBA" id="ARBA00023134"/>
    </source>
</evidence>
<sequence length="379" mass="43123">MGCTNSSTGSNIGQSPDDAGRATDQRLQRDLESEKKKDKSVKKLLLLGPGNSGKSTFFKQLASIHNDGFSDENKTEATKPLYDSVLAQVKALITECRALHYDVSGYSRCQSKTLEAIRFFDDLPRDVEINEEIAKYLKIVWADSAIKEAFKDRTNLSVVDSAPYFFENIDRIAEVGYKPTEKDLLLVRTPTTGVTECAFAYNSNEFRLYDVGGQRSERTKWIHCFDAVLFDTNFSSIVFFFCIIVHPTSHIQITLPTTFPFSLDPSLLFIVIQLRACLSFFKRLRKQTKKVTAVLFVVSLSCYDQRLFEDVSVNAMHEALSLFEETCNSRWFRKTSMILFLNKSDLFGEKIKRRSLKVCFEDYDGPDKNFDAGALFTLL</sequence>
<dbReference type="FunFam" id="3.40.50.300:FF:000720">
    <property type="entry name" value="Guanine nucleotide-binding protein G(k) subunit alpha"/>
    <property type="match status" value="1"/>
</dbReference>
<feature type="binding site" evidence="6">
    <location>
        <position position="191"/>
    </location>
    <ligand>
        <name>Mg(2+)</name>
        <dbReference type="ChEBI" id="CHEBI:18420"/>
    </ligand>
</feature>
<evidence type="ECO:0000256" key="4">
    <source>
        <dbReference type="ARBA" id="ARBA00023224"/>
    </source>
</evidence>
<evidence type="ECO:0000256" key="7">
    <source>
        <dbReference type="SAM" id="MobiDB-lite"/>
    </source>
</evidence>
<dbReference type="InterPro" id="IPR027417">
    <property type="entry name" value="P-loop_NTPase"/>
</dbReference>
<dbReference type="CDD" id="cd00066">
    <property type="entry name" value="G-alpha"/>
    <property type="match status" value="1"/>
</dbReference>
<organism evidence="8 9">
    <name type="scientific">Reticulomyxa filosa</name>
    <dbReference type="NCBI Taxonomy" id="46433"/>
    <lineage>
        <taxon>Eukaryota</taxon>
        <taxon>Sar</taxon>
        <taxon>Rhizaria</taxon>
        <taxon>Retaria</taxon>
        <taxon>Foraminifera</taxon>
        <taxon>Monothalamids</taxon>
        <taxon>Reticulomyxidae</taxon>
        <taxon>Reticulomyxa</taxon>
    </lineage>
</organism>
<accession>X6NHH6</accession>
<gene>
    <name evidence="8" type="ORF">RFI_11365</name>
</gene>
<dbReference type="PROSITE" id="PS51882">
    <property type="entry name" value="G_ALPHA"/>
    <property type="match status" value="1"/>
</dbReference>
<dbReference type="PANTHER" id="PTHR10218:SF302">
    <property type="entry name" value="GUANINE NUCLEOTIDE-BINDING PROTEIN ALPHA-5 SUBUNIT"/>
    <property type="match status" value="1"/>
</dbReference>
<dbReference type="SMART" id="SM00275">
    <property type="entry name" value="G_alpha"/>
    <property type="match status" value="1"/>
</dbReference>
<evidence type="ECO:0000256" key="5">
    <source>
        <dbReference type="PIRSR" id="PIRSR601019-1"/>
    </source>
</evidence>
<dbReference type="PANTHER" id="PTHR10218">
    <property type="entry name" value="GTP-BINDING PROTEIN ALPHA SUBUNIT"/>
    <property type="match status" value="1"/>
</dbReference>
<feature type="binding site" evidence="5">
    <location>
        <begin position="342"/>
        <end position="345"/>
    </location>
    <ligand>
        <name>GTP</name>
        <dbReference type="ChEBI" id="CHEBI:37565"/>
    </ligand>
</feature>
<dbReference type="GO" id="GO:0031683">
    <property type="term" value="F:G-protein beta/gamma-subunit complex binding"/>
    <property type="evidence" value="ECO:0007669"/>
    <property type="project" value="InterPro"/>
</dbReference>
<keyword evidence="4" id="KW-0807">Transducer</keyword>
<dbReference type="GO" id="GO:0005834">
    <property type="term" value="C:heterotrimeric G-protein complex"/>
    <property type="evidence" value="ECO:0007669"/>
    <property type="project" value="TreeGrafter"/>
</dbReference>
<name>X6NHH6_RETFI</name>
<keyword evidence="6" id="KW-0460">Magnesium</keyword>
<keyword evidence="2 5" id="KW-0547">Nucleotide-binding</keyword>
<evidence type="ECO:0000256" key="2">
    <source>
        <dbReference type="ARBA" id="ARBA00022741"/>
    </source>
</evidence>
<dbReference type="GO" id="GO:0001664">
    <property type="term" value="F:G protein-coupled receptor binding"/>
    <property type="evidence" value="ECO:0007669"/>
    <property type="project" value="TreeGrafter"/>
</dbReference>
<proteinExistence type="predicted"/>
<evidence type="ECO:0000256" key="6">
    <source>
        <dbReference type="PIRSR" id="PIRSR601019-2"/>
    </source>
</evidence>
<dbReference type="OrthoDB" id="5817230at2759"/>
<evidence type="ECO:0000256" key="1">
    <source>
        <dbReference type="ARBA" id="ARBA00022723"/>
    </source>
</evidence>
<dbReference type="Proteomes" id="UP000023152">
    <property type="component" value="Unassembled WGS sequence"/>
</dbReference>
<dbReference type="OMA" id="TCAINTK"/>
<dbReference type="EMBL" id="ASPP01008300">
    <property type="protein sequence ID" value="ETO25775.1"/>
    <property type="molecule type" value="Genomic_DNA"/>
</dbReference>
<evidence type="ECO:0000313" key="9">
    <source>
        <dbReference type="Proteomes" id="UP000023152"/>
    </source>
</evidence>
<dbReference type="Gene3D" id="1.10.400.10">
    <property type="entry name" value="GI Alpha 1, domain 2-like"/>
    <property type="match status" value="1"/>
</dbReference>
<feature type="compositionally biased region" description="Polar residues" evidence="7">
    <location>
        <begin position="1"/>
        <end position="14"/>
    </location>
</feature>
<keyword evidence="9" id="KW-1185">Reference proteome</keyword>
<feature type="binding site" evidence="5">
    <location>
        <begin position="185"/>
        <end position="191"/>
    </location>
    <ligand>
        <name>GTP</name>
        <dbReference type="ChEBI" id="CHEBI:37565"/>
    </ligand>
</feature>
<dbReference type="SUPFAM" id="SSF52540">
    <property type="entry name" value="P-loop containing nucleoside triphosphate hydrolases"/>
    <property type="match status" value="1"/>
</dbReference>
<dbReference type="GO" id="GO:0005737">
    <property type="term" value="C:cytoplasm"/>
    <property type="evidence" value="ECO:0007669"/>
    <property type="project" value="TreeGrafter"/>
</dbReference>
<reference evidence="8 9" key="1">
    <citation type="journal article" date="2013" name="Curr. Biol.">
        <title>The Genome of the Foraminiferan Reticulomyxa filosa.</title>
        <authorList>
            <person name="Glockner G."/>
            <person name="Hulsmann N."/>
            <person name="Schleicher M."/>
            <person name="Noegel A.A."/>
            <person name="Eichinger L."/>
            <person name="Gallinger C."/>
            <person name="Pawlowski J."/>
            <person name="Sierra R."/>
            <person name="Euteneuer U."/>
            <person name="Pillet L."/>
            <person name="Moustafa A."/>
            <person name="Platzer M."/>
            <person name="Groth M."/>
            <person name="Szafranski K."/>
            <person name="Schliwa M."/>
        </authorList>
    </citation>
    <scope>NUCLEOTIDE SEQUENCE [LARGE SCALE GENOMIC DNA]</scope>
</reference>
<feature type="binding site" evidence="5">
    <location>
        <begin position="160"/>
        <end position="161"/>
    </location>
    <ligand>
        <name>GTP</name>
        <dbReference type="ChEBI" id="CHEBI:37565"/>
    </ligand>
</feature>
<dbReference type="AlphaFoldDB" id="X6NHH6"/>
<feature type="binding site" evidence="5">
    <location>
        <begin position="210"/>
        <end position="214"/>
    </location>
    <ligand>
        <name>GTP</name>
        <dbReference type="ChEBI" id="CHEBI:37565"/>
    </ligand>
</feature>
<dbReference type="GO" id="GO:0046872">
    <property type="term" value="F:metal ion binding"/>
    <property type="evidence" value="ECO:0007669"/>
    <property type="project" value="UniProtKB-KW"/>
</dbReference>
<feature type="binding site" evidence="6">
    <location>
        <position position="55"/>
    </location>
    <ligand>
        <name>Mg(2+)</name>
        <dbReference type="ChEBI" id="CHEBI:18420"/>
    </ligand>
</feature>
<protein>
    <submittedName>
        <fullName evidence="8">Uncharacterized protein</fullName>
    </submittedName>
</protein>
<dbReference type="Gene3D" id="3.40.50.300">
    <property type="entry name" value="P-loop containing nucleotide triphosphate hydrolases"/>
    <property type="match status" value="2"/>
</dbReference>
<keyword evidence="3 5" id="KW-0342">GTP-binding</keyword>
<evidence type="ECO:0000313" key="8">
    <source>
        <dbReference type="EMBL" id="ETO25775.1"/>
    </source>
</evidence>
<dbReference type="Pfam" id="PF00503">
    <property type="entry name" value="G-alpha"/>
    <property type="match status" value="2"/>
</dbReference>
<keyword evidence="1 6" id="KW-0479">Metal-binding</keyword>
<dbReference type="SUPFAM" id="SSF47895">
    <property type="entry name" value="Transducin (alpha subunit), insertion domain"/>
    <property type="match status" value="1"/>
</dbReference>
<dbReference type="InterPro" id="IPR001019">
    <property type="entry name" value="Gprotein_alpha_su"/>
</dbReference>
<dbReference type="GO" id="GO:0005525">
    <property type="term" value="F:GTP binding"/>
    <property type="evidence" value="ECO:0007669"/>
    <property type="project" value="UniProtKB-KW"/>
</dbReference>